<dbReference type="SUPFAM" id="SSF51735">
    <property type="entry name" value="NAD(P)-binding Rossmann-fold domains"/>
    <property type="match status" value="1"/>
</dbReference>
<proteinExistence type="inferred from homology"/>
<dbReference type="SMART" id="SM00822">
    <property type="entry name" value="PKS_KR"/>
    <property type="match status" value="1"/>
</dbReference>
<dbReference type="AlphaFoldDB" id="A0A2T7UR16"/>
<dbReference type="OrthoDB" id="9810734at2"/>
<gene>
    <name evidence="5" type="ORF">DDE23_12650</name>
</gene>
<dbReference type="InterPro" id="IPR002347">
    <property type="entry name" value="SDR_fam"/>
</dbReference>
<dbReference type="InterPro" id="IPR057326">
    <property type="entry name" value="KR_dom"/>
</dbReference>
<evidence type="ECO:0000256" key="1">
    <source>
        <dbReference type="ARBA" id="ARBA00006484"/>
    </source>
</evidence>
<evidence type="ECO:0000256" key="3">
    <source>
        <dbReference type="RuleBase" id="RU000363"/>
    </source>
</evidence>
<comment type="caution">
    <text evidence="5">The sequence shown here is derived from an EMBL/GenBank/DDBJ whole genome shotgun (WGS) entry which is preliminary data.</text>
</comment>
<protein>
    <recommendedName>
        <fullName evidence="4">Ketoreductase domain-containing protein</fullName>
    </recommendedName>
</protein>
<dbReference type="PRINTS" id="PR00081">
    <property type="entry name" value="GDHRDH"/>
</dbReference>
<dbReference type="PROSITE" id="PS00061">
    <property type="entry name" value="ADH_SHORT"/>
    <property type="match status" value="1"/>
</dbReference>
<dbReference type="InterPro" id="IPR036291">
    <property type="entry name" value="NAD(P)-bd_dom_sf"/>
</dbReference>
<keyword evidence="6" id="KW-1185">Reference proteome</keyword>
<dbReference type="InterPro" id="IPR020904">
    <property type="entry name" value="Sc_DH/Rdtase_CS"/>
</dbReference>
<dbReference type="Gene3D" id="3.40.50.720">
    <property type="entry name" value="NAD(P)-binding Rossmann-like Domain"/>
    <property type="match status" value="1"/>
</dbReference>
<comment type="similarity">
    <text evidence="1 3">Belongs to the short-chain dehydrogenases/reductases (SDR) family.</text>
</comment>
<organism evidence="5 6">
    <name type="scientific">Pararhodobacter aggregans</name>
    <dbReference type="NCBI Taxonomy" id="404875"/>
    <lineage>
        <taxon>Bacteria</taxon>
        <taxon>Pseudomonadati</taxon>
        <taxon>Pseudomonadota</taxon>
        <taxon>Alphaproteobacteria</taxon>
        <taxon>Rhodobacterales</taxon>
        <taxon>Paracoccaceae</taxon>
        <taxon>Pararhodobacter</taxon>
    </lineage>
</organism>
<evidence type="ECO:0000259" key="4">
    <source>
        <dbReference type="SMART" id="SM00822"/>
    </source>
</evidence>
<dbReference type="GO" id="GO:0016020">
    <property type="term" value="C:membrane"/>
    <property type="evidence" value="ECO:0007669"/>
    <property type="project" value="TreeGrafter"/>
</dbReference>
<dbReference type="PANTHER" id="PTHR44196:SF1">
    <property type="entry name" value="DEHYDROGENASE_REDUCTASE SDR FAMILY MEMBER 7B"/>
    <property type="match status" value="1"/>
</dbReference>
<dbReference type="Pfam" id="PF00106">
    <property type="entry name" value="adh_short"/>
    <property type="match status" value="1"/>
</dbReference>
<dbReference type="PANTHER" id="PTHR44196">
    <property type="entry name" value="DEHYDROGENASE/REDUCTASE SDR FAMILY MEMBER 7B"/>
    <property type="match status" value="1"/>
</dbReference>
<reference evidence="5 6" key="1">
    <citation type="journal article" date="2011" name="Syst. Appl. Microbiol.">
        <title>Defluviimonas denitrificans gen. nov., sp. nov., and Pararhodobacter aggregans gen. nov., sp. nov., non-phototrophic Rhodobacteraceae from the biofilter of a marine aquaculture.</title>
        <authorList>
            <person name="Foesel B.U."/>
            <person name="Drake H.L."/>
            <person name="Schramm A."/>
        </authorList>
    </citation>
    <scope>NUCLEOTIDE SEQUENCE [LARGE SCALE GENOMIC DNA]</scope>
    <source>
        <strain evidence="5 6">D1-19</strain>
    </source>
</reference>
<accession>A0A2T7UR16</accession>
<name>A0A2T7UR16_9RHOB</name>
<evidence type="ECO:0000313" key="6">
    <source>
        <dbReference type="Proteomes" id="UP000244810"/>
    </source>
</evidence>
<keyword evidence="2" id="KW-0560">Oxidoreductase</keyword>
<dbReference type="PRINTS" id="PR00080">
    <property type="entry name" value="SDRFAMILY"/>
</dbReference>
<evidence type="ECO:0000256" key="2">
    <source>
        <dbReference type="ARBA" id="ARBA00023002"/>
    </source>
</evidence>
<dbReference type="GO" id="GO:0016491">
    <property type="term" value="F:oxidoreductase activity"/>
    <property type="evidence" value="ECO:0007669"/>
    <property type="project" value="UniProtKB-KW"/>
</dbReference>
<sequence>MSPALHGRTALVTGGARGIGLELTRQLVARGCRVIAVGQSQSHLAALEQAFPGAVVTRRADLSSRAEVDTLVADLTREHPDIDLLINNAGVQVEMDLFALPPAQATEFARQEIATNLDAVVALTLGLLPVLARQERAAIVTVTSGLAIAPKAASPVYGATKAAARSFTRALRYQCQRAAPHLQISEAIMSLVATDMTEGRGSGKITPAQAAAAVLAGLERGQAEIWVGKARLLRLVNRLSPGLAARLLR</sequence>
<dbReference type="EMBL" id="QDDR01000006">
    <property type="protein sequence ID" value="PVE47094.1"/>
    <property type="molecule type" value="Genomic_DNA"/>
</dbReference>
<feature type="domain" description="Ketoreductase" evidence="4">
    <location>
        <begin position="8"/>
        <end position="159"/>
    </location>
</feature>
<evidence type="ECO:0000313" key="5">
    <source>
        <dbReference type="EMBL" id="PVE47094.1"/>
    </source>
</evidence>
<dbReference type="Proteomes" id="UP000244810">
    <property type="component" value="Unassembled WGS sequence"/>
</dbReference>
<dbReference type="RefSeq" id="WP_107752106.1">
    <property type="nucleotide sequence ID" value="NZ_QBKF01000006.1"/>
</dbReference>